<dbReference type="SFLD" id="SFLDG01386">
    <property type="entry name" value="main_SPASM_domain-containing"/>
    <property type="match status" value="1"/>
</dbReference>
<dbReference type="SFLD" id="SFLDG01067">
    <property type="entry name" value="SPASM/twitch_domain_containing"/>
    <property type="match status" value="1"/>
</dbReference>
<dbReference type="SFLD" id="SFLDS00029">
    <property type="entry name" value="Radical_SAM"/>
    <property type="match status" value="1"/>
</dbReference>
<evidence type="ECO:0000256" key="2">
    <source>
        <dbReference type="ARBA" id="ARBA00022723"/>
    </source>
</evidence>
<dbReference type="InterPro" id="IPR013785">
    <property type="entry name" value="Aldolase_TIM"/>
</dbReference>
<keyword evidence="3" id="KW-0408">Iron</keyword>
<dbReference type="InterPro" id="IPR006638">
    <property type="entry name" value="Elp3/MiaA/NifB-like_rSAM"/>
</dbReference>
<organism evidence="7 8">
    <name type="scientific">Acetivibrio saccincola</name>
    <dbReference type="NCBI Taxonomy" id="1677857"/>
    <lineage>
        <taxon>Bacteria</taxon>
        <taxon>Bacillati</taxon>
        <taxon>Bacillota</taxon>
        <taxon>Clostridia</taxon>
        <taxon>Eubacteriales</taxon>
        <taxon>Oscillospiraceae</taxon>
        <taxon>Acetivibrio</taxon>
    </lineage>
</organism>
<dbReference type="KEGG" id="hsc:HVS_15565"/>
<dbReference type="Pfam" id="PF04055">
    <property type="entry name" value="Radical_SAM"/>
    <property type="match status" value="1"/>
</dbReference>
<evidence type="ECO:0000313" key="7">
    <source>
        <dbReference type="EMBL" id="AUG58954.1"/>
    </source>
</evidence>
<evidence type="ECO:0000256" key="1">
    <source>
        <dbReference type="ARBA" id="ARBA00022691"/>
    </source>
</evidence>
<dbReference type="SUPFAM" id="SSF102114">
    <property type="entry name" value="Radical SAM enzymes"/>
    <property type="match status" value="1"/>
</dbReference>
<accession>A0A2K9EFN2</accession>
<keyword evidence="8" id="KW-1185">Reference proteome</keyword>
<proteinExistence type="predicted"/>
<feature type="domain" description="Radical SAM core" evidence="6">
    <location>
        <begin position="107"/>
        <end position="318"/>
    </location>
</feature>
<dbReference type="RefSeq" id="WP_101303700.1">
    <property type="nucleotide sequence ID" value="NZ_CP025197.1"/>
</dbReference>
<keyword evidence="5" id="KW-0812">Transmembrane</keyword>
<keyword evidence="4" id="KW-0411">Iron-sulfur</keyword>
<dbReference type="PANTHER" id="PTHR11228">
    <property type="entry name" value="RADICAL SAM DOMAIN PROTEIN"/>
    <property type="match status" value="1"/>
</dbReference>
<evidence type="ECO:0000256" key="5">
    <source>
        <dbReference type="SAM" id="Phobius"/>
    </source>
</evidence>
<feature type="transmembrane region" description="Helical" evidence="5">
    <location>
        <begin position="392"/>
        <end position="425"/>
    </location>
</feature>
<dbReference type="CDD" id="cd01335">
    <property type="entry name" value="Radical_SAM"/>
    <property type="match status" value="1"/>
</dbReference>
<keyword evidence="1" id="KW-0949">S-adenosyl-L-methionine</keyword>
<dbReference type="PROSITE" id="PS51918">
    <property type="entry name" value="RADICAL_SAM"/>
    <property type="match status" value="1"/>
</dbReference>
<evidence type="ECO:0000256" key="3">
    <source>
        <dbReference type="ARBA" id="ARBA00023004"/>
    </source>
</evidence>
<dbReference type="InterPro" id="IPR058240">
    <property type="entry name" value="rSAM_sf"/>
</dbReference>
<feature type="transmembrane region" description="Helical" evidence="5">
    <location>
        <begin position="477"/>
        <end position="495"/>
    </location>
</feature>
<dbReference type="Gene3D" id="3.20.20.70">
    <property type="entry name" value="Aldolase class I"/>
    <property type="match status" value="1"/>
</dbReference>
<dbReference type="InterPro" id="IPR050377">
    <property type="entry name" value="Radical_SAM_PqqE_MftC-like"/>
</dbReference>
<dbReference type="GO" id="GO:0051536">
    <property type="term" value="F:iron-sulfur cluster binding"/>
    <property type="evidence" value="ECO:0007669"/>
    <property type="project" value="UniProtKB-KW"/>
</dbReference>
<evidence type="ECO:0000256" key="4">
    <source>
        <dbReference type="ARBA" id="ARBA00023014"/>
    </source>
</evidence>
<dbReference type="SMART" id="SM00729">
    <property type="entry name" value="Elp3"/>
    <property type="match status" value="1"/>
</dbReference>
<name>A0A2K9EFN2_9FIRM</name>
<keyword evidence="2" id="KW-0479">Metal-binding</keyword>
<gene>
    <name evidence="7" type="primary">albA</name>
    <name evidence="7" type="ORF">HVS_15565</name>
</gene>
<dbReference type="PANTHER" id="PTHR11228:SF7">
    <property type="entry name" value="PQQA PEPTIDE CYCLASE"/>
    <property type="match status" value="1"/>
</dbReference>
<evidence type="ECO:0000313" key="8">
    <source>
        <dbReference type="Proteomes" id="UP000233534"/>
    </source>
</evidence>
<dbReference type="InterPro" id="IPR007197">
    <property type="entry name" value="rSAM"/>
</dbReference>
<protein>
    <submittedName>
        <fullName evidence="7">Antilisterial bacteriocin subtilosin biosynthesis protein AlbA</fullName>
    </submittedName>
</protein>
<dbReference type="GO" id="GO:0046872">
    <property type="term" value="F:metal ion binding"/>
    <property type="evidence" value="ECO:0007669"/>
    <property type="project" value="UniProtKB-KW"/>
</dbReference>
<keyword evidence="5" id="KW-1133">Transmembrane helix</keyword>
<dbReference type="GO" id="GO:0006783">
    <property type="term" value="P:heme biosynthetic process"/>
    <property type="evidence" value="ECO:0007669"/>
    <property type="project" value="TreeGrafter"/>
</dbReference>
<keyword evidence="5" id="KW-0472">Membrane</keyword>
<dbReference type="Proteomes" id="UP000233534">
    <property type="component" value="Chromosome"/>
</dbReference>
<dbReference type="EMBL" id="CP025197">
    <property type="protein sequence ID" value="AUG58954.1"/>
    <property type="molecule type" value="Genomic_DNA"/>
</dbReference>
<reference evidence="7 8" key="1">
    <citation type="submission" date="2017-12" db="EMBL/GenBank/DDBJ databases">
        <title>Complete genome sequence of Herbivorax saccincola GGR1, a novel Cellulosome-producing hydrolytic bacterium in a thermophilic biogas plant, established by Illumina and Nanopore MinION sequencing.</title>
        <authorList>
            <person name="Pechtl A."/>
            <person name="Ruckert C."/>
            <person name="Koeck D.E."/>
            <person name="Maus I."/>
            <person name="Winkler A."/>
            <person name="Kalinowski J."/>
            <person name="Puhler A."/>
            <person name="Schwarz W.W."/>
            <person name="Zverlov V.V."/>
            <person name="Schluter A."/>
            <person name="Liebl W."/>
        </authorList>
    </citation>
    <scope>NUCLEOTIDE SEQUENCE [LARGE SCALE GENOMIC DNA]</scope>
    <source>
        <strain evidence="8">SR1</strain>
    </source>
</reference>
<dbReference type="GO" id="GO:0003824">
    <property type="term" value="F:catalytic activity"/>
    <property type="evidence" value="ECO:0007669"/>
    <property type="project" value="InterPro"/>
</dbReference>
<sequence>MKKHKLAWVDEFLKRIKPYVYMRLSDNVLIRMPNEAFKLNTTGARVVAHILNGGSVLDFIKVRADFPEAENQLERFFVDFLRVWNGEVCENYKTDAVRRVEFNLGYIELPVLSEVALTYSCNIKCRFCYASCTKDRKASLDIEGFKKVLDIIRYEAEVPSVSFTGGEPLLNKDLPKLIKYASKKNKMRVNLITNGTLITPRKAKELARMGLSSAQVSIESANSLEHDNITGIPGSHEKSVEGFKALKEAGIVVHPHMTICSLNKDSLMKYPYFCKEIGADRFSANLVIPAGRGGDEKLKVSYAGIGKLVTALMKEAERAGVEFMWYSPTPICLFNPLTAGLGNKGCSACEGLLSVDPVGNVLPCSSWPSHKEQDSVQFYIFKSIPYTTRMTMYSMLILVGFAFQFLTFTASSGVVFLVCATLLNLMKGYNGRINIQELDLAEEWTAVDMERINEIEKIDDNISKWKRDFFDITNGKGILGFILTGFVIVVLSVILEEFFENFQIAKIILIDSAILLLPLWFNGTKQAFRQSGLKQKAGIIKEMEKCFQSVKKEGESFKPALKLARDKDGKTIPIDARFTVFFDGMPSDFYGLQAQISMNKVQTAQYPYFYCVIPAKPGYGLKNYINKISKNKKIIVEFQMDLQAEVIVIRQNPDKVPAGYHTKKNDCIDIFMTALGTARKILSETK</sequence>
<evidence type="ECO:0000259" key="6">
    <source>
        <dbReference type="PROSITE" id="PS51918"/>
    </source>
</evidence>
<dbReference type="AlphaFoldDB" id="A0A2K9EFN2"/>